<keyword evidence="3 7" id="KW-0223">Dioxygenase</keyword>
<dbReference type="EMBL" id="JBHTJG010000017">
    <property type="protein sequence ID" value="MFD0948741.1"/>
    <property type="molecule type" value="Genomic_DNA"/>
</dbReference>
<dbReference type="RefSeq" id="WP_264946562.1">
    <property type="nucleotide sequence ID" value="NZ_JAPDRA010000016.1"/>
</dbReference>
<organism evidence="7 8">
    <name type="scientific">Sphingomonas canadensis</name>
    <dbReference type="NCBI Taxonomy" id="1219257"/>
    <lineage>
        <taxon>Bacteria</taxon>
        <taxon>Pseudomonadati</taxon>
        <taxon>Pseudomonadota</taxon>
        <taxon>Alphaproteobacteria</taxon>
        <taxon>Sphingomonadales</taxon>
        <taxon>Sphingomonadaceae</taxon>
        <taxon>Sphingomonas</taxon>
    </lineage>
</organism>
<protein>
    <submittedName>
        <fullName evidence="7">TauD/TfdA dioxygenase family protein</fullName>
    </submittedName>
</protein>
<feature type="domain" description="TauD/TfdA-like" evidence="6">
    <location>
        <begin position="13"/>
        <end position="276"/>
    </location>
</feature>
<evidence type="ECO:0000256" key="3">
    <source>
        <dbReference type="ARBA" id="ARBA00022964"/>
    </source>
</evidence>
<dbReference type="InterPro" id="IPR051323">
    <property type="entry name" value="AtsK-like"/>
</dbReference>
<dbReference type="SUPFAM" id="SSF51197">
    <property type="entry name" value="Clavaminate synthase-like"/>
    <property type="match status" value="1"/>
</dbReference>
<dbReference type="Proteomes" id="UP001596977">
    <property type="component" value="Unassembled WGS sequence"/>
</dbReference>
<sequence length="284" mass="30394">MLSFPLEIGARAGGFGAAVRGIDLSRPLPRGVAEDIRAALAEHGVLWFADQPLTHAALEAFSLAIGPFGPNPFVHALPGHPGIVEVRRDPDERAVVFGGGWHSDWSFLPEPPAATLLHAKVVPPQGGDTLFCDTRRAFEALSPGFQALLAGLRGVHSAAGPYGSEGYFAKEQGRTGMRIVTGPEADGCHAHPLVPRHPVSGRPALFASPGYTVGIEGFAREEAAAILDFVFAHMTSERFVYRHRWEPDMLVIWDNRAVLHCATGGYDGHLRLMHRTVIAGGAPA</sequence>
<dbReference type="PANTHER" id="PTHR30468:SF1">
    <property type="entry name" value="ALPHA-KETOGLUTARATE-DEPENDENT SULFONATE DIOXYGENASE"/>
    <property type="match status" value="1"/>
</dbReference>
<evidence type="ECO:0000256" key="4">
    <source>
        <dbReference type="ARBA" id="ARBA00023002"/>
    </source>
</evidence>
<dbReference type="Pfam" id="PF02668">
    <property type="entry name" value="TauD"/>
    <property type="match status" value="1"/>
</dbReference>
<dbReference type="InterPro" id="IPR042098">
    <property type="entry name" value="TauD-like_sf"/>
</dbReference>
<evidence type="ECO:0000256" key="1">
    <source>
        <dbReference type="ARBA" id="ARBA00005896"/>
    </source>
</evidence>
<evidence type="ECO:0000313" key="8">
    <source>
        <dbReference type="Proteomes" id="UP001596977"/>
    </source>
</evidence>
<name>A0ABW3HGA1_9SPHN</name>
<evidence type="ECO:0000313" key="7">
    <source>
        <dbReference type="EMBL" id="MFD0948741.1"/>
    </source>
</evidence>
<evidence type="ECO:0000256" key="2">
    <source>
        <dbReference type="ARBA" id="ARBA00022723"/>
    </source>
</evidence>
<dbReference type="GO" id="GO:0051213">
    <property type="term" value="F:dioxygenase activity"/>
    <property type="evidence" value="ECO:0007669"/>
    <property type="project" value="UniProtKB-KW"/>
</dbReference>
<keyword evidence="2" id="KW-0479">Metal-binding</keyword>
<comment type="caution">
    <text evidence="7">The sequence shown here is derived from an EMBL/GenBank/DDBJ whole genome shotgun (WGS) entry which is preliminary data.</text>
</comment>
<keyword evidence="4" id="KW-0560">Oxidoreductase</keyword>
<accession>A0ABW3HGA1</accession>
<dbReference type="InterPro" id="IPR003819">
    <property type="entry name" value="TauD/TfdA-like"/>
</dbReference>
<evidence type="ECO:0000256" key="5">
    <source>
        <dbReference type="ARBA" id="ARBA00023004"/>
    </source>
</evidence>
<reference evidence="8" key="1">
    <citation type="journal article" date="2019" name="Int. J. Syst. Evol. Microbiol.">
        <title>The Global Catalogue of Microorganisms (GCM) 10K type strain sequencing project: providing services to taxonomists for standard genome sequencing and annotation.</title>
        <authorList>
            <consortium name="The Broad Institute Genomics Platform"/>
            <consortium name="The Broad Institute Genome Sequencing Center for Infectious Disease"/>
            <person name="Wu L."/>
            <person name="Ma J."/>
        </authorList>
    </citation>
    <scope>NUCLEOTIDE SEQUENCE [LARGE SCALE GENOMIC DNA]</scope>
    <source>
        <strain evidence="8">CCUG 62982</strain>
    </source>
</reference>
<evidence type="ECO:0000259" key="6">
    <source>
        <dbReference type="Pfam" id="PF02668"/>
    </source>
</evidence>
<dbReference type="PANTHER" id="PTHR30468">
    <property type="entry name" value="ALPHA-KETOGLUTARATE-DEPENDENT SULFONATE DIOXYGENASE"/>
    <property type="match status" value="1"/>
</dbReference>
<gene>
    <name evidence="7" type="ORF">ACFQ1E_20555</name>
</gene>
<dbReference type="Gene3D" id="3.60.130.10">
    <property type="entry name" value="Clavaminate synthase-like"/>
    <property type="match status" value="1"/>
</dbReference>
<keyword evidence="5" id="KW-0408">Iron</keyword>
<proteinExistence type="inferred from homology"/>
<keyword evidence="8" id="KW-1185">Reference proteome</keyword>
<comment type="similarity">
    <text evidence="1">Belongs to the TfdA dioxygenase family.</text>
</comment>